<dbReference type="EMBL" id="CYZU01000044">
    <property type="protein sequence ID" value="CUO93404.1"/>
    <property type="molecule type" value="Genomic_DNA"/>
</dbReference>
<evidence type="ECO:0000313" key="8">
    <source>
        <dbReference type="EMBL" id="CUO93404.1"/>
    </source>
</evidence>
<dbReference type="GO" id="GO:0004650">
    <property type="term" value="F:polygalacturonase activity"/>
    <property type="evidence" value="ECO:0007669"/>
    <property type="project" value="UniProtKB-EC"/>
</dbReference>
<evidence type="ECO:0000256" key="4">
    <source>
        <dbReference type="ARBA" id="ARBA00022525"/>
    </source>
</evidence>
<accession>A0A174J131</accession>
<dbReference type="Pfam" id="PF00295">
    <property type="entry name" value="Glyco_hydro_28"/>
    <property type="match status" value="1"/>
</dbReference>
<dbReference type="SUPFAM" id="SSF51126">
    <property type="entry name" value="Pectin lyase-like"/>
    <property type="match status" value="1"/>
</dbReference>
<dbReference type="OrthoDB" id="9795222at2"/>
<dbReference type="InterPro" id="IPR011050">
    <property type="entry name" value="Pectin_lyase_fold/virulence"/>
</dbReference>
<keyword evidence="5 7" id="KW-0378">Hydrolase</keyword>
<evidence type="ECO:0000256" key="7">
    <source>
        <dbReference type="RuleBase" id="RU361169"/>
    </source>
</evidence>
<dbReference type="InterPro" id="IPR012334">
    <property type="entry name" value="Pectin_lyas_fold"/>
</dbReference>
<keyword evidence="4" id="KW-0964">Secreted</keyword>
<dbReference type="Gene3D" id="2.160.20.10">
    <property type="entry name" value="Single-stranded right-handed beta-helix, Pectin lyase-like"/>
    <property type="match status" value="1"/>
</dbReference>
<dbReference type="GO" id="GO:0005975">
    <property type="term" value="P:carbohydrate metabolic process"/>
    <property type="evidence" value="ECO:0007669"/>
    <property type="project" value="InterPro"/>
</dbReference>
<dbReference type="RefSeq" id="WP_055154653.1">
    <property type="nucleotide sequence ID" value="NZ_CYZU01000044.1"/>
</dbReference>
<reference evidence="8 9" key="1">
    <citation type="submission" date="2015-09" db="EMBL/GenBank/DDBJ databases">
        <authorList>
            <consortium name="Pathogen Informatics"/>
        </authorList>
    </citation>
    <scope>NUCLEOTIDE SEQUENCE [LARGE SCALE GENOMIC DNA]</scope>
    <source>
        <strain evidence="8 9">2789STDY5834876</strain>
    </source>
</reference>
<protein>
    <submittedName>
        <fullName evidence="8">Endo-polygalacturonase</fullName>
        <ecNumber evidence="8">3.2.1.15</ecNumber>
    </submittedName>
</protein>
<evidence type="ECO:0000256" key="5">
    <source>
        <dbReference type="ARBA" id="ARBA00022801"/>
    </source>
</evidence>
<proteinExistence type="inferred from homology"/>
<evidence type="ECO:0000256" key="6">
    <source>
        <dbReference type="ARBA" id="ARBA00023295"/>
    </source>
</evidence>
<evidence type="ECO:0000256" key="2">
    <source>
        <dbReference type="ARBA" id="ARBA00008834"/>
    </source>
</evidence>
<name>A0A174J131_9FIRM</name>
<dbReference type="Proteomes" id="UP000095544">
    <property type="component" value="Unassembled WGS sequence"/>
</dbReference>
<organism evidence="8 9">
    <name type="scientific">Faecalicatena contorta</name>
    <dbReference type="NCBI Taxonomy" id="39482"/>
    <lineage>
        <taxon>Bacteria</taxon>
        <taxon>Bacillati</taxon>
        <taxon>Bacillota</taxon>
        <taxon>Clostridia</taxon>
        <taxon>Lachnospirales</taxon>
        <taxon>Lachnospiraceae</taxon>
        <taxon>Faecalicatena</taxon>
    </lineage>
</organism>
<evidence type="ECO:0000313" key="9">
    <source>
        <dbReference type="Proteomes" id="UP000095544"/>
    </source>
</evidence>
<dbReference type="STRING" id="39482.ERS852491_03761"/>
<comment type="similarity">
    <text evidence="2 7">Belongs to the glycosyl hydrolase 28 family.</text>
</comment>
<comment type="subcellular location">
    <subcellularLocation>
        <location evidence="1">Secreted</location>
        <location evidence="1">Cell wall</location>
    </subcellularLocation>
</comment>
<dbReference type="EC" id="3.2.1.15" evidence="8"/>
<dbReference type="PANTHER" id="PTHR31375">
    <property type="match status" value="1"/>
</dbReference>
<evidence type="ECO:0000256" key="1">
    <source>
        <dbReference type="ARBA" id="ARBA00004191"/>
    </source>
</evidence>
<evidence type="ECO:0000256" key="3">
    <source>
        <dbReference type="ARBA" id="ARBA00022512"/>
    </source>
</evidence>
<dbReference type="AlphaFoldDB" id="A0A174J131"/>
<gene>
    <name evidence="8" type="primary">pehA</name>
    <name evidence="8" type="ORF">ERS852491_03761</name>
</gene>
<dbReference type="InterPro" id="IPR000743">
    <property type="entry name" value="Glyco_hydro_28"/>
</dbReference>
<sequence>MSTIQNRIVLFPDANKQDDTKRIQEAVDRGSLEKKWIVLEAGQFHVGTICLREHSKVELREGCEIIGSDDLRKYTVHEYCHQSQKNYWQSIFYGKNIAHVVLKGLGKILGQGDKFPFGLEAFSADDWQEAPVQEFKVRPSLLYFKACSDIEVDGIQLKDAAQFAVLVEECEKILFKNVYVHNRKNRNTDGFHFSWNRNITIQSCKLDCGDDAIVLNRNAVNVEIKDCDISSRWAGIRIGPFSDGEFSNIEVSDCLIHDTYGCAVKIQIGQGGTAHGIRIHHVEMENVTGPVHINLSHIPSWELQGSTGVYPGSISDIEIEHIHAKVAAEPKPLPHEVPVFEGERFSCVNVQGLSDYKLGTLRFANWEIEYEGGYHNEEYALNFTEDVDYRYPEYFLFGIMPCYAFYAAYIDALELEQIAFSVKKQDVRVPMIIHNINRTKFVQVCIEGEQFRQA</sequence>
<keyword evidence="3" id="KW-0134">Cell wall</keyword>
<keyword evidence="6 7" id="KW-0326">Glycosidase</keyword>